<reference evidence="2" key="1">
    <citation type="submission" date="2023-05" db="EMBL/GenBank/DDBJ databases">
        <title>Cataloging the Phylogenetic Diversity of Human Bladder Bacteria.</title>
        <authorList>
            <person name="Du J."/>
        </authorList>
    </citation>
    <scope>NUCLEOTIDE SEQUENCE</scope>
    <source>
        <strain evidence="2">UMB1231</strain>
    </source>
</reference>
<dbReference type="RefSeq" id="WP_006909017.1">
    <property type="nucleotide sequence ID" value="NZ_JASOOE010000020.1"/>
</dbReference>
<keyword evidence="1" id="KW-1133">Transmembrane helix</keyword>
<feature type="transmembrane region" description="Helical" evidence="1">
    <location>
        <begin position="92"/>
        <end position="111"/>
    </location>
</feature>
<gene>
    <name evidence="2" type="ORF">QP433_08470</name>
</gene>
<keyword evidence="1" id="KW-0812">Transmembrane</keyword>
<dbReference type="AlphaFoldDB" id="A0AAJ1V2Y7"/>
<comment type="caution">
    <text evidence="2">The sequence shown here is derived from an EMBL/GenBank/DDBJ whole genome shotgun (WGS) entry which is preliminary data.</text>
</comment>
<name>A0AAJ1V2Y7_9LACT</name>
<evidence type="ECO:0000313" key="3">
    <source>
        <dbReference type="Proteomes" id="UP001229251"/>
    </source>
</evidence>
<feature type="transmembrane region" description="Helical" evidence="1">
    <location>
        <begin position="12"/>
        <end position="28"/>
    </location>
</feature>
<evidence type="ECO:0008006" key="4">
    <source>
        <dbReference type="Google" id="ProtNLM"/>
    </source>
</evidence>
<keyword evidence="1" id="KW-0472">Membrane</keyword>
<proteinExistence type="predicted"/>
<dbReference type="EMBL" id="JASOOE010000020">
    <property type="protein sequence ID" value="MDK7188015.1"/>
    <property type="molecule type" value="Genomic_DNA"/>
</dbReference>
<organism evidence="2 3">
    <name type="scientific">Facklamia hominis</name>
    <dbReference type="NCBI Taxonomy" id="178214"/>
    <lineage>
        <taxon>Bacteria</taxon>
        <taxon>Bacillati</taxon>
        <taxon>Bacillota</taxon>
        <taxon>Bacilli</taxon>
        <taxon>Lactobacillales</taxon>
        <taxon>Aerococcaceae</taxon>
        <taxon>Facklamia</taxon>
    </lineage>
</organism>
<feature type="transmembrane region" description="Helical" evidence="1">
    <location>
        <begin position="131"/>
        <end position="152"/>
    </location>
</feature>
<sequence length="206" mass="22875">MLVRFYRSNLVYLIRLVFAIVGVGFAYIHQVEYANISLLVCTILKVFSMDIANQFDASEEALSLGLEIEVQSDFVAFGLLPVALLLSTSGGQTWSIFILTLYLLAVSLRLAHFNRPEVFQGDAVEIEGYYLGLPLISAGVIVPFVLLLAAFLSRELQAALLGIVLVVLAGFYLVKRPVQQLSKEYLRYGIFVLIGMIVLFLLMAVF</sequence>
<feature type="transmembrane region" description="Helical" evidence="1">
    <location>
        <begin position="186"/>
        <end position="205"/>
    </location>
</feature>
<evidence type="ECO:0000313" key="2">
    <source>
        <dbReference type="EMBL" id="MDK7188015.1"/>
    </source>
</evidence>
<evidence type="ECO:0000256" key="1">
    <source>
        <dbReference type="SAM" id="Phobius"/>
    </source>
</evidence>
<accession>A0AAJ1V2Y7</accession>
<feature type="transmembrane region" description="Helical" evidence="1">
    <location>
        <begin position="158"/>
        <end position="174"/>
    </location>
</feature>
<dbReference type="Proteomes" id="UP001229251">
    <property type="component" value="Unassembled WGS sequence"/>
</dbReference>
<protein>
    <recommendedName>
        <fullName evidence="4">CDP-diacylglycerol--serine O-phosphatidyltransferase</fullName>
    </recommendedName>
</protein>